<evidence type="ECO:0000256" key="7">
    <source>
        <dbReference type="ARBA" id="ARBA00022989"/>
    </source>
</evidence>
<protein>
    <recommendedName>
        <fullName evidence="10">Glycosyltransferase subfamily 4-like N-terminal domain-containing protein</fullName>
    </recommendedName>
</protein>
<feature type="transmembrane region" description="Helical" evidence="9">
    <location>
        <begin position="73"/>
        <end position="95"/>
    </location>
</feature>
<dbReference type="Gene3D" id="3.40.50.2000">
    <property type="entry name" value="Glycogen Phosphorylase B"/>
    <property type="match status" value="2"/>
</dbReference>
<dbReference type="InterPro" id="IPR028098">
    <property type="entry name" value="Glyco_trans_4-like_N"/>
</dbReference>
<evidence type="ECO:0000256" key="2">
    <source>
        <dbReference type="ARBA" id="ARBA00004922"/>
    </source>
</evidence>
<keyword evidence="12" id="KW-1185">Reference proteome</keyword>
<comment type="pathway">
    <text evidence="2">Protein modification; protein glycosylation.</text>
</comment>
<dbReference type="Proteomes" id="UP000008983">
    <property type="component" value="Unassembled WGS sequence"/>
</dbReference>
<evidence type="ECO:0000256" key="3">
    <source>
        <dbReference type="ARBA" id="ARBA00022676"/>
    </source>
</evidence>
<dbReference type="OMA" id="CWLCARI"/>
<keyword evidence="5 9" id="KW-0812">Transmembrane</keyword>
<organism evidence="11 12">
    <name type="scientific">Ichthyophthirius multifiliis</name>
    <name type="common">White spot disease agent</name>
    <name type="synonym">Ich</name>
    <dbReference type="NCBI Taxonomy" id="5932"/>
    <lineage>
        <taxon>Eukaryota</taxon>
        <taxon>Sar</taxon>
        <taxon>Alveolata</taxon>
        <taxon>Ciliophora</taxon>
        <taxon>Intramacronucleata</taxon>
        <taxon>Oligohymenophorea</taxon>
        <taxon>Hymenostomatida</taxon>
        <taxon>Ophryoglenina</taxon>
        <taxon>Ichthyophthirius</taxon>
    </lineage>
</organism>
<dbReference type="PANTHER" id="PTHR13036">
    <property type="entry name" value="BETA1,4 MANNOSYLTRANSFERASE"/>
    <property type="match status" value="1"/>
</dbReference>
<keyword evidence="7 9" id="KW-1133">Transmembrane helix</keyword>
<dbReference type="EMBL" id="GL983911">
    <property type="protein sequence ID" value="EGR31148.1"/>
    <property type="molecule type" value="Genomic_DNA"/>
</dbReference>
<evidence type="ECO:0000313" key="12">
    <source>
        <dbReference type="Proteomes" id="UP000008983"/>
    </source>
</evidence>
<keyword evidence="6" id="KW-0256">Endoplasmic reticulum</keyword>
<reference evidence="11 12" key="1">
    <citation type="submission" date="2011-07" db="EMBL/GenBank/DDBJ databases">
        <authorList>
            <person name="Coyne R."/>
            <person name="Brami D."/>
            <person name="Johnson J."/>
            <person name="Hostetler J."/>
            <person name="Hannick L."/>
            <person name="Clark T."/>
            <person name="Cassidy-Hanley D."/>
            <person name="Inman J."/>
        </authorList>
    </citation>
    <scope>NUCLEOTIDE SEQUENCE [LARGE SCALE GENOMIC DNA]</scope>
    <source>
        <strain evidence="11 12">G5</strain>
    </source>
</reference>
<name>G0QUF2_ICHMU</name>
<dbReference type="GO" id="GO:0005789">
    <property type="term" value="C:endoplasmic reticulum membrane"/>
    <property type="evidence" value="ECO:0007669"/>
    <property type="project" value="UniProtKB-SubCell"/>
</dbReference>
<dbReference type="STRING" id="857967.G0QUF2"/>
<dbReference type="RefSeq" id="XP_004034634.1">
    <property type="nucleotide sequence ID" value="XM_004034586.1"/>
</dbReference>
<dbReference type="eggNOG" id="KOG2941">
    <property type="taxonomic scope" value="Eukaryota"/>
</dbReference>
<dbReference type="GeneID" id="14907286"/>
<evidence type="ECO:0000256" key="8">
    <source>
        <dbReference type="ARBA" id="ARBA00023136"/>
    </source>
</evidence>
<dbReference type="PANTHER" id="PTHR13036:SF0">
    <property type="entry name" value="CHITOBIOSYLDIPHOSPHODOLICHOL BETA-MANNOSYLTRANSFERASE"/>
    <property type="match status" value="1"/>
</dbReference>
<evidence type="ECO:0000256" key="4">
    <source>
        <dbReference type="ARBA" id="ARBA00022679"/>
    </source>
</evidence>
<proteinExistence type="predicted"/>
<feature type="transmembrane region" description="Helical" evidence="9">
    <location>
        <begin position="349"/>
        <end position="370"/>
    </location>
</feature>
<feature type="domain" description="Glycosyltransferase subfamily 4-like N-terminal" evidence="10">
    <location>
        <begin position="23"/>
        <end position="187"/>
    </location>
</feature>
<comment type="subcellular location">
    <subcellularLocation>
        <location evidence="1">Endoplasmic reticulum membrane</location>
        <topology evidence="1">Single-pass membrane protein</topology>
    </subcellularLocation>
</comment>
<dbReference type="InParanoid" id="G0QUF2"/>
<keyword evidence="8 9" id="KW-0472">Membrane</keyword>
<dbReference type="AlphaFoldDB" id="G0QUF2"/>
<evidence type="ECO:0000256" key="6">
    <source>
        <dbReference type="ARBA" id="ARBA00022824"/>
    </source>
</evidence>
<dbReference type="SUPFAM" id="SSF53756">
    <property type="entry name" value="UDP-Glycosyltransferase/glycogen phosphorylase"/>
    <property type="match status" value="1"/>
</dbReference>
<evidence type="ECO:0000256" key="5">
    <source>
        <dbReference type="ARBA" id="ARBA00022692"/>
    </source>
</evidence>
<evidence type="ECO:0000259" key="10">
    <source>
        <dbReference type="Pfam" id="PF13439"/>
    </source>
</evidence>
<evidence type="ECO:0000256" key="1">
    <source>
        <dbReference type="ARBA" id="ARBA00004389"/>
    </source>
</evidence>
<evidence type="ECO:0000256" key="9">
    <source>
        <dbReference type="SAM" id="Phobius"/>
    </source>
</evidence>
<accession>G0QUF2</accession>
<sequence>MNRKIASVIVFGDIARSPRMQNHAIQLSKYGYYVYFVGYEENKVHDKIKENKNIQIIDIQSQIVNKLKRLPKILYLVYALFRILIQILQLFHIYLFQIQKPQFVIIQNPPSIPVLSTLYVICRLKQIKMIIDFHNYGFTILQLSLKNSLIFRLAKKYEKYFASKCDQAFCVSKQMQKDLSQNWQIKAQVLYDKANLEVFSPQILSENEKPSFLKKLGFLKQKKDTLILISSTSWTKDEDFNILIEAMEKYEKSDYVYSQESSYPKLCLFITGKGPEKEKYEQIITQRQSTWKNIMIQTVWLQPEDYPKLLVCADFGICLHYSSSGLDLPMKVVDMFSSGLPVFAIDYDWYFVCLFCLFNFYFIFSIHELVEDKKNGFVFKNSDDLELLFKKYFQYNQENKNLIQNLQKNVKDFSNQTFEEVDE</sequence>
<dbReference type="Pfam" id="PF13439">
    <property type="entry name" value="Glyco_transf_4"/>
    <property type="match status" value="1"/>
</dbReference>
<keyword evidence="3" id="KW-0328">Glycosyltransferase</keyword>
<dbReference type="OrthoDB" id="614844at2759"/>
<dbReference type="GO" id="GO:0000030">
    <property type="term" value="F:mannosyltransferase activity"/>
    <property type="evidence" value="ECO:0007669"/>
    <property type="project" value="InterPro"/>
</dbReference>
<evidence type="ECO:0000313" key="11">
    <source>
        <dbReference type="EMBL" id="EGR31148.1"/>
    </source>
</evidence>
<dbReference type="InterPro" id="IPR026051">
    <property type="entry name" value="ALG1-like"/>
</dbReference>
<gene>
    <name evidence="11" type="ORF">IMG5_116780</name>
</gene>
<keyword evidence="4" id="KW-0808">Transferase</keyword>